<organism evidence="10 11">
    <name type="scientific">Oceanidesulfovibrio marinus</name>
    <dbReference type="NCBI Taxonomy" id="370038"/>
    <lineage>
        <taxon>Bacteria</taxon>
        <taxon>Pseudomonadati</taxon>
        <taxon>Thermodesulfobacteriota</taxon>
        <taxon>Desulfovibrionia</taxon>
        <taxon>Desulfovibrionales</taxon>
        <taxon>Desulfovibrionaceae</taxon>
        <taxon>Oceanidesulfovibrio</taxon>
    </lineage>
</organism>
<evidence type="ECO:0000313" key="11">
    <source>
        <dbReference type="Proteomes" id="UP000434052"/>
    </source>
</evidence>
<dbReference type="Proteomes" id="UP000434052">
    <property type="component" value="Unassembled WGS sequence"/>
</dbReference>
<gene>
    <name evidence="10" type="ORF">DQK91_07880</name>
</gene>
<accession>A0A6P1ZKP4</accession>
<dbReference type="InterPro" id="IPR003918">
    <property type="entry name" value="NADH_UbQ_OxRdtase"/>
</dbReference>
<evidence type="ECO:0000256" key="2">
    <source>
        <dbReference type="ARBA" id="ARBA00022475"/>
    </source>
</evidence>
<dbReference type="NCBIfam" id="NF009310">
    <property type="entry name" value="PRK12668.1"/>
    <property type="match status" value="1"/>
</dbReference>
<comment type="caution">
    <text evidence="10">The sequence shown here is derived from an EMBL/GenBank/DDBJ whole genome shotgun (WGS) entry which is preliminary data.</text>
</comment>
<name>A0A6P1ZKP4_9BACT</name>
<dbReference type="PANTHER" id="PTHR42682">
    <property type="entry name" value="HYDROGENASE-4 COMPONENT F"/>
    <property type="match status" value="1"/>
</dbReference>
<dbReference type="PRINTS" id="PR01437">
    <property type="entry name" value="NUOXDRDTASE4"/>
</dbReference>
<reference evidence="10 11" key="1">
    <citation type="submission" date="2018-06" db="EMBL/GenBank/DDBJ databases">
        <title>Complete genome of Desulfovibrio marinus P48SEP.</title>
        <authorList>
            <person name="Crispim J.S."/>
            <person name="Vidigal P.M.P."/>
            <person name="Silva L.C.F."/>
            <person name="Araujo L.C."/>
            <person name="Laguardia C.N."/>
            <person name="Dias R.S."/>
            <person name="Sousa M.P."/>
            <person name="Paula S.O."/>
            <person name="Silva C."/>
        </authorList>
    </citation>
    <scope>NUCLEOTIDE SEQUENCE [LARGE SCALE GENOMIC DNA]</scope>
    <source>
        <strain evidence="10 11">P48SEP</strain>
    </source>
</reference>
<evidence type="ECO:0000256" key="7">
    <source>
        <dbReference type="RuleBase" id="RU000320"/>
    </source>
</evidence>
<feature type="transmembrane region" description="Helical" evidence="8">
    <location>
        <begin position="295"/>
        <end position="315"/>
    </location>
</feature>
<feature type="domain" description="NADH:quinone oxidoreductase/Mrp antiporter transmembrane" evidence="9">
    <location>
        <begin position="111"/>
        <end position="381"/>
    </location>
</feature>
<feature type="transmembrane region" description="Helical" evidence="8">
    <location>
        <begin position="96"/>
        <end position="112"/>
    </location>
</feature>
<feature type="transmembrane region" description="Helical" evidence="8">
    <location>
        <begin position="240"/>
        <end position="258"/>
    </location>
</feature>
<feature type="transmembrane region" description="Helical" evidence="8">
    <location>
        <begin position="118"/>
        <end position="135"/>
    </location>
</feature>
<dbReference type="GO" id="GO:0005886">
    <property type="term" value="C:plasma membrane"/>
    <property type="evidence" value="ECO:0007669"/>
    <property type="project" value="UniProtKB-SubCell"/>
</dbReference>
<feature type="transmembrane region" description="Helical" evidence="8">
    <location>
        <begin position="570"/>
        <end position="590"/>
    </location>
</feature>
<evidence type="ECO:0000256" key="4">
    <source>
        <dbReference type="ARBA" id="ARBA00022989"/>
    </source>
</evidence>
<comment type="subcellular location">
    <subcellularLocation>
        <location evidence="1">Cell membrane</location>
        <topology evidence="1">Multi-pass membrane protein</topology>
    </subcellularLocation>
    <subcellularLocation>
        <location evidence="7">Membrane</location>
        <topology evidence="7">Multi-pass membrane protein</topology>
    </subcellularLocation>
</comment>
<keyword evidence="3 7" id="KW-0812">Transmembrane</keyword>
<feature type="transmembrane region" description="Helical" evidence="8">
    <location>
        <begin position="413"/>
        <end position="432"/>
    </location>
</feature>
<proteinExistence type="predicted"/>
<feature type="transmembrane region" description="Helical" evidence="8">
    <location>
        <begin position="185"/>
        <end position="204"/>
    </location>
</feature>
<keyword evidence="5" id="KW-0560">Oxidoreductase</keyword>
<feature type="transmembrane region" description="Helical" evidence="8">
    <location>
        <begin position="67"/>
        <end position="89"/>
    </location>
</feature>
<feature type="transmembrane region" description="Helical" evidence="8">
    <location>
        <begin position="211"/>
        <end position="228"/>
    </location>
</feature>
<evidence type="ECO:0000256" key="6">
    <source>
        <dbReference type="ARBA" id="ARBA00023136"/>
    </source>
</evidence>
<feature type="transmembrane region" description="Helical" evidence="8">
    <location>
        <begin position="6"/>
        <end position="21"/>
    </location>
</feature>
<keyword evidence="4 8" id="KW-1133">Transmembrane helix</keyword>
<evidence type="ECO:0000256" key="3">
    <source>
        <dbReference type="ARBA" id="ARBA00022692"/>
    </source>
</evidence>
<dbReference type="AlphaFoldDB" id="A0A6P1ZKP4"/>
<evidence type="ECO:0000313" key="10">
    <source>
        <dbReference type="EMBL" id="TVM34485.1"/>
    </source>
</evidence>
<evidence type="ECO:0000256" key="1">
    <source>
        <dbReference type="ARBA" id="ARBA00004651"/>
    </source>
</evidence>
<evidence type="ECO:0000256" key="8">
    <source>
        <dbReference type="SAM" id="Phobius"/>
    </source>
</evidence>
<protein>
    <submittedName>
        <fullName evidence="10">Na(+)/H(+) antiporter subunit D</fullName>
    </submittedName>
</protein>
<dbReference type="PANTHER" id="PTHR42682:SF4">
    <property type="entry name" value="NADH-UBIQUINONE_PLASTOQUINONE"/>
    <property type="match status" value="1"/>
</dbReference>
<dbReference type="GO" id="GO:0008137">
    <property type="term" value="F:NADH dehydrogenase (ubiquinone) activity"/>
    <property type="evidence" value="ECO:0007669"/>
    <property type="project" value="InterPro"/>
</dbReference>
<dbReference type="GO" id="GO:0042773">
    <property type="term" value="P:ATP synthesis coupled electron transport"/>
    <property type="evidence" value="ECO:0007669"/>
    <property type="project" value="InterPro"/>
</dbReference>
<dbReference type="RefSeq" id="WP_144234878.1">
    <property type="nucleotide sequence ID" value="NZ_QMIF01000004.1"/>
</dbReference>
<keyword evidence="6 8" id="KW-0472">Membrane</keyword>
<feature type="transmembrane region" description="Helical" evidence="8">
    <location>
        <begin position="270"/>
        <end position="289"/>
    </location>
</feature>
<feature type="transmembrane region" description="Helical" evidence="8">
    <location>
        <begin position="452"/>
        <end position="475"/>
    </location>
</feature>
<evidence type="ECO:0000259" key="9">
    <source>
        <dbReference type="Pfam" id="PF00361"/>
    </source>
</evidence>
<feature type="transmembrane region" description="Helical" evidence="8">
    <location>
        <begin position="327"/>
        <end position="352"/>
    </location>
</feature>
<keyword evidence="2" id="KW-1003">Cell membrane</keyword>
<feature type="transmembrane region" description="Helical" evidence="8">
    <location>
        <begin position="28"/>
        <end position="47"/>
    </location>
</feature>
<dbReference type="InterPro" id="IPR001750">
    <property type="entry name" value="ND/Mrp_TM"/>
</dbReference>
<dbReference type="OrthoDB" id="9805769at2"/>
<sequence>MIETHPALFLILGALLIPLLREGRGKDVYLVALPLLSLYNMLLLPHGSYYHWSFLGFTIEPLRVDNLALVFATIFHIAAALGMCFALSVKSNLERTFAMLYAGAAVGVVFAGDLLTMFLFWESLTVTAAVIIWCRRTSGSQGAGFRYMLFHALGGLVLLGGIVMYVHETGSLAFEYIGLDSTASWLIFIGFGINSAWPGLHAWLTDAYPEAGYAGAVFLSAFTTKSAVYALARGFPGTELLIWIGVVMAIFPLFYGMLANDLRRVISYSIINKVGFMMVGIGIGTQLSINGACAYAFAHILYKGLLFMALGAVLFRTGKTKVTELGGLYRTMPWTAVFCMVGAAALSAVPFLVGFPTKAMITSAAGEEHLMWVWFALLFSSAGAMLYAGVKVPYYTFFGNDSGLRPPEAPRHMLIAMGAASLLCIGLGIFPQPLYRLLPFPVDYNAYTASHVITQFELLLFAAGSFALMALAGVLPMHVRSVLLDVDYFYRRGFKGLYWLLDKFFNGLNKLSDELIVNKATGAVISACSNAPYKLARMALLPFWSVLSTEERDRRLRDLEQSFETNTTPVGLTGLLAAGLVTFLILYMFIN</sequence>
<dbReference type="Pfam" id="PF00361">
    <property type="entry name" value="Proton_antipo_M"/>
    <property type="match status" value="1"/>
</dbReference>
<evidence type="ECO:0000256" key="5">
    <source>
        <dbReference type="ARBA" id="ARBA00023002"/>
    </source>
</evidence>
<feature type="transmembrane region" description="Helical" evidence="8">
    <location>
        <begin position="147"/>
        <end position="165"/>
    </location>
</feature>
<dbReference type="EMBL" id="QMIF01000004">
    <property type="protein sequence ID" value="TVM34485.1"/>
    <property type="molecule type" value="Genomic_DNA"/>
</dbReference>
<feature type="transmembrane region" description="Helical" evidence="8">
    <location>
        <begin position="372"/>
        <end position="392"/>
    </location>
</feature>
<dbReference type="GO" id="GO:0016491">
    <property type="term" value="F:oxidoreductase activity"/>
    <property type="evidence" value="ECO:0007669"/>
    <property type="project" value="UniProtKB-KW"/>
</dbReference>
<dbReference type="InterPro" id="IPR052175">
    <property type="entry name" value="ComplexI-like_HydComp"/>
</dbReference>